<dbReference type="EMBL" id="BAABIQ010000025">
    <property type="protein sequence ID" value="GAA4790344.1"/>
    <property type="molecule type" value="Genomic_DNA"/>
</dbReference>
<dbReference type="RefSeq" id="WP_345231409.1">
    <property type="nucleotide sequence ID" value="NZ_BAABIQ010000025.1"/>
</dbReference>
<keyword evidence="3" id="KW-1185">Reference proteome</keyword>
<organism evidence="2 3">
    <name type="scientific">Olivibacter ginsenosidimutans</name>
    <dbReference type="NCBI Taxonomy" id="1176537"/>
    <lineage>
        <taxon>Bacteria</taxon>
        <taxon>Pseudomonadati</taxon>
        <taxon>Bacteroidota</taxon>
        <taxon>Sphingobacteriia</taxon>
        <taxon>Sphingobacteriales</taxon>
        <taxon>Sphingobacteriaceae</taxon>
        <taxon>Olivibacter</taxon>
    </lineage>
</organism>
<feature type="region of interest" description="Disordered" evidence="1">
    <location>
        <begin position="358"/>
        <end position="379"/>
    </location>
</feature>
<proteinExistence type="predicted"/>
<protein>
    <submittedName>
        <fullName evidence="2">Catalase family protein</fullName>
    </submittedName>
</protein>
<sequence length="379" mass="43293">MATISYVKYRPEVENIKPGFDQKEKVITEDIKKYIHQSSEKSKTSYATRDAHAKGYAALKAQFEVLGNLPAELAQGLYAWPGKYEAVVRFSNGSARVTSDKNSGKAMGIAIKVLGVGGSCTLEDEAECGNFDYNMINWPVFFCNSADHYRYIDKLFLKVNDYFAKGTLGRLKFMYHWLTGIGTFFPNKQSWKEFRAFSSFQKIKPENTLLHTFYSMGAVRHGDYIAKLRAAPVHAYAQKVNRRTLDVDAADQVFGPALIAEIKEHDYAFDIQVQLCTDLKQMPVNDLTKEWAEELSPYRNVARLYIPRQDVSGTENFEVMEHLSFTPFRCFKENEPIGELQRTRKEAYRTSSTLRHQLNSTKRKEPQNLNEIFGNGTTA</sequence>
<dbReference type="SUPFAM" id="SSF56634">
    <property type="entry name" value="Heme-dependent catalase-like"/>
    <property type="match status" value="1"/>
</dbReference>
<reference evidence="3" key="1">
    <citation type="journal article" date="2019" name="Int. J. Syst. Evol. Microbiol.">
        <title>The Global Catalogue of Microorganisms (GCM) 10K type strain sequencing project: providing services to taxonomists for standard genome sequencing and annotation.</title>
        <authorList>
            <consortium name="The Broad Institute Genomics Platform"/>
            <consortium name="The Broad Institute Genome Sequencing Center for Infectious Disease"/>
            <person name="Wu L."/>
            <person name="Ma J."/>
        </authorList>
    </citation>
    <scope>NUCLEOTIDE SEQUENCE [LARGE SCALE GENOMIC DNA]</scope>
    <source>
        <strain evidence="3">JCM 18200</strain>
    </source>
</reference>
<evidence type="ECO:0000313" key="2">
    <source>
        <dbReference type="EMBL" id="GAA4790344.1"/>
    </source>
</evidence>
<dbReference type="PANTHER" id="PTHR36195">
    <property type="entry name" value="DOMAIN PROTEIN, PUTATIVE (AFU_ORTHOLOGUE AFUA_5G01990)-RELATED-RELATED"/>
    <property type="match status" value="1"/>
</dbReference>
<feature type="compositionally biased region" description="Polar residues" evidence="1">
    <location>
        <begin position="367"/>
        <end position="379"/>
    </location>
</feature>
<dbReference type="PANTHER" id="PTHR36195:SF4">
    <property type="entry name" value="DOMAIN PROTEIN, PUTATIVE (AFU_ORTHOLOGUE AFUA_5G01990)-RELATED"/>
    <property type="match status" value="1"/>
</dbReference>
<comment type="caution">
    <text evidence="2">The sequence shown here is derived from an EMBL/GenBank/DDBJ whole genome shotgun (WGS) entry which is preliminary data.</text>
</comment>
<dbReference type="CDD" id="cd08152">
    <property type="entry name" value="y4iL_like"/>
    <property type="match status" value="1"/>
</dbReference>
<dbReference type="Gene3D" id="2.40.180.10">
    <property type="entry name" value="Catalase core domain"/>
    <property type="match status" value="1"/>
</dbReference>
<dbReference type="Proteomes" id="UP001501411">
    <property type="component" value="Unassembled WGS sequence"/>
</dbReference>
<accession>A0ABP9B7G5</accession>
<evidence type="ECO:0000313" key="3">
    <source>
        <dbReference type="Proteomes" id="UP001501411"/>
    </source>
</evidence>
<dbReference type="InterPro" id="IPR020835">
    <property type="entry name" value="Catalase_sf"/>
</dbReference>
<evidence type="ECO:0000256" key="1">
    <source>
        <dbReference type="SAM" id="MobiDB-lite"/>
    </source>
</evidence>
<gene>
    <name evidence="2" type="ORF">GCM10023231_17820</name>
</gene>
<name>A0ABP9B7G5_9SPHI</name>